<dbReference type="EMBL" id="BJVI01000068">
    <property type="protein sequence ID" value="GEL20364.1"/>
    <property type="molecule type" value="Genomic_DNA"/>
</dbReference>
<dbReference type="PANTHER" id="PTHR16301:SF20">
    <property type="entry name" value="IMPACT FAMILY MEMBER YIGZ"/>
    <property type="match status" value="1"/>
</dbReference>
<dbReference type="InterPro" id="IPR015269">
    <property type="entry name" value="UPF0029_Impact_C"/>
</dbReference>
<dbReference type="Pfam" id="PF01205">
    <property type="entry name" value="Impact_N"/>
    <property type="match status" value="1"/>
</dbReference>
<feature type="domain" description="UPF0029" evidence="3">
    <location>
        <begin position="140"/>
        <end position="197"/>
    </location>
</feature>
<evidence type="ECO:0000259" key="2">
    <source>
        <dbReference type="Pfam" id="PF01205"/>
    </source>
</evidence>
<dbReference type="SUPFAM" id="SSF54980">
    <property type="entry name" value="EF-G C-terminal domain-like"/>
    <property type="match status" value="1"/>
</dbReference>
<proteinExistence type="inferred from homology"/>
<dbReference type="AlphaFoldDB" id="A0A511D9Q0"/>
<dbReference type="InterPro" id="IPR015796">
    <property type="entry name" value="Impact_YigZ-like"/>
</dbReference>
<accession>A0A511D9Q0</accession>
<dbReference type="NCBIfam" id="TIGR00257">
    <property type="entry name" value="IMPACT_YIGZ"/>
    <property type="match status" value="1"/>
</dbReference>
<gene>
    <name evidence="4" type="ORF">PA7_42010</name>
</gene>
<reference evidence="4 5" key="1">
    <citation type="submission" date="2019-07" db="EMBL/GenBank/DDBJ databases">
        <title>Whole genome shotgun sequence of Pseudonocardia asaccharolytica NBRC 16224.</title>
        <authorList>
            <person name="Hosoyama A."/>
            <person name="Uohara A."/>
            <person name="Ohji S."/>
            <person name="Ichikawa N."/>
        </authorList>
    </citation>
    <scope>NUCLEOTIDE SEQUENCE [LARGE SCALE GENOMIC DNA]</scope>
    <source>
        <strain evidence="4 5">NBRC 16224</strain>
    </source>
</reference>
<evidence type="ECO:0000313" key="5">
    <source>
        <dbReference type="Proteomes" id="UP000321328"/>
    </source>
</evidence>
<keyword evidence="5" id="KW-1185">Reference proteome</keyword>
<comment type="similarity">
    <text evidence="1">Belongs to the IMPACT family.</text>
</comment>
<dbReference type="PANTHER" id="PTHR16301">
    <property type="entry name" value="IMPACT-RELATED"/>
    <property type="match status" value="1"/>
</dbReference>
<dbReference type="SUPFAM" id="SSF54211">
    <property type="entry name" value="Ribosomal protein S5 domain 2-like"/>
    <property type="match status" value="1"/>
</dbReference>
<dbReference type="STRING" id="1123024.GCA_000423625_02804"/>
<dbReference type="InterPro" id="IPR023582">
    <property type="entry name" value="Impact"/>
</dbReference>
<sequence length="213" mass="22192">MNPANRVIARDGAHEIEIQRSRFLCSLARVGDEESAAAFIAGIRKQHWSATHNCSAFRVGPDGAIARSSDDGEPAGTAGVPMLEVLARRGLTDTVAVVTRYFGGTKLGAGGLVRAYGRAVAEAIDAVGTLRRARFAVLEIAVGYAEAGRLEHMLRAAGHRIASIDYGGQARFTVHVPLTGADGTAQFDAWLAEQTGGAAAAVPAGTVDLDVPD</sequence>
<dbReference type="GO" id="GO:0006446">
    <property type="term" value="P:regulation of translational initiation"/>
    <property type="evidence" value="ECO:0007669"/>
    <property type="project" value="TreeGrafter"/>
</dbReference>
<evidence type="ECO:0000256" key="1">
    <source>
        <dbReference type="ARBA" id="ARBA00007665"/>
    </source>
</evidence>
<organism evidence="4 5">
    <name type="scientific">Pseudonocardia asaccharolytica DSM 44247 = NBRC 16224</name>
    <dbReference type="NCBI Taxonomy" id="1123024"/>
    <lineage>
        <taxon>Bacteria</taxon>
        <taxon>Bacillati</taxon>
        <taxon>Actinomycetota</taxon>
        <taxon>Actinomycetes</taxon>
        <taxon>Pseudonocardiales</taxon>
        <taxon>Pseudonocardiaceae</taxon>
        <taxon>Pseudonocardia</taxon>
    </lineage>
</organism>
<dbReference type="Pfam" id="PF09186">
    <property type="entry name" value="DUF1949"/>
    <property type="match status" value="1"/>
</dbReference>
<name>A0A511D9Q0_9PSEU</name>
<protein>
    <submittedName>
        <fullName evidence="4">YigZ family protein</fullName>
    </submittedName>
</protein>
<evidence type="ECO:0000259" key="3">
    <source>
        <dbReference type="Pfam" id="PF09186"/>
    </source>
</evidence>
<evidence type="ECO:0000313" key="4">
    <source>
        <dbReference type="EMBL" id="GEL20364.1"/>
    </source>
</evidence>
<dbReference type="Proteomes" id="UP000321328">
    <property type="component" value="Unassembled WGS sequence"/>
</dbReference>
<dbReference type="PROSITE" id="PS00910">
    <property type="entry name" value="UPF0029"/>
    <property type="match status" value="1"/>
</dbReference>
<dbReference type="InterPro" id="IPR020568">
    <property type="entry name" value="Ribosomal_Su5_D2-typ_SF"/>
</dbReference>
<dbReference type="GO" id="GO:0005737">
    <property type="term" value="C:cytoplasm"/>
    <property type="evidence" value="ECO:0007669"/>
    <property type="project" value="TreeGrafter"/>
</dbReference>
<comment type="caution">
    <text evidence="4">The sequence shown here is derived from an EMBL/GenBank/DDBJ whole genome shotgun (WGS) entry which is preliminary data.</text>
</comment>
<dbReference type="InterPro" id="IPR036956">
    <property type="entry name" value="Impact_N_sf"/>
</dbReference>
<feature type="domain" description="Impact N-terminal" evidence="2">
    <location>
        <begin position="20"/>
        <end position="124"/>
    </location>
</feature>
<dbReference type="InterPro" id="IPR020569">
    <property type="entry name" value="UPF0029_Impact_CS"/>
</dbReference>
<dbReference type="Gene3D" id="3.30.230.30">
    <property type="entry name" value="Impact, N-terminal domain"/>
    <property type="match status" value="1"/>
</dbReference>
<dbReference type="InterPro" id="IPR001498">
    <property type="entry name" value="Impact_N"/>
</dbReference>
<dbReference type="InterPro" id="IPR035647">
    <property type="entry name" value="EFG_III/V"/>
</dbReference>